<dbReference type="PANTHER" id="PTHR13283:SF10">
    <property type="entry name" value="FERM DOMAIN-CONTAINING PROTEIN 8"/>
    <property type="match status" value="1"/>
</dbReference>
<feature type="domain" description="FERM" evidence="2">
    <location>
        <begin position="34"/>
        <end position="257"/>
    </location>
</feature>
<evidence type="ECO:0000256" key="1">
    <source>
        <dbReference type="ARBA" id="ARBA00039547"/>
    </source>
</evidence>
<organism evidence="4 5">
    <name type="scientific">Bugula neritina</name>
    <name type="common">Brown bryozoan</name>
    <name type="synonym">Sertularia neritina</name>
    <dbReference type="NCBI Taxonomy" id="10212"/>
    <lineage>
        <taxon>Eukaryota</taxon>
        <taxon>Metazoa</taxon>
        <taxon>Spiralia</taxon>
        <taxon>Lophotrochozoa</taxon>
        <taxon>Bryozoa</taxon>
        <taxon>Gymnolaemata</taxon>
        <taxon>Cheilostomatida</taxon>
        <taxon>Flustrina</taxon>
        <taxon>Buguloidea</taxon>
        <taxon>Bugulidae</taxon>
        <taxon>Bugula</taxon>
    </lineage>
</organism>
<evidence type="ECO:0000313" key="4">
    <source>
        <dbReference type="EMBL" id="KAF6038418.1"/>
    </source>
</evidence>
<accession>A0A7J7KL36</accession>
<dbReference type="SUPFAM" id="SSF47031">
    <property type="entry name" value="Second domain of FERM"/>
    <property type="match status" value="1"/>
</dbReference>
<name>A0A7J7KL36_BUGNE</name>
<dbReference type="InterPro" id="IPR014352">
    <property type="entry name" value="FERM/acyl-CoA-bd_prot_sf"/>
</dbReference>
<reference evidence="4 5" key="2">
    <citation type="submission" date="2020-06" db="EMBL/GenBank/DDBJ databases">
        <title>Draft genome of Bugula neritina, a colonial animal packing powerful symbionts and potential medicines.</title>
        <authorList>
            <person name="Rayko M."/>
        </authorList>
    </citation>
    <scope>NUCLEOTIDE SEQUENCE [LARGE SCALE GENOMIC DNA]</scope>
    <source>
        <strain evidence="4">Kwan_BN1</strain>
    </source>
</reference>
<dbReference type="Pfam" id="PF00373">
    <property type="entry name" value="FERM_M"/>
    <property type="match status" value="1"/>
</dbReference>
<dbReference type="InterPro" id="IPR051594">
    <property type="entry name" value="KRIT1/FRMD8"/>
</dbReference>
<gene>
    <name evidence="4" type="ORF">EB796_003280</name>
    <name evidence="3" type="ORF">EB796_017970</name>
</gene>
<dbReference type="PANTHER" id="PTHR13283">
    <property type="entry name" value="KREV INTERACTION TRAPPED 1-RELATED"/>
    <property type="match status" value="1"/>
</dbReference>
<dbReference type="InterPro" id="IPR019748">
    <property type="entry name" value="FERM_central"/>
</dbReference>
<dbReference type="Gene3D" id="1.20.80.10">
    <property type="match status" value="1"/>
</dbReference>
<dbReference type="Proteomes" id="UP000593567">
    <property type="component" value="Unassembled WGS sequence"/>
</dbReference>
<evidence type="ECO:0000313" key="5">
    <source>
        <dbReference type="Proteomes" id="UP000593567"/>
    </source>
</evidence>
<dbReference type="AlphaFoldDB" id="A0A7J7KL36"/>
<evidence type="ECO:0000259" key="2">
    <source>
        <dbReference type="PROSITE" id="PS50057"/>
    </source>
</evidence>
<dbReference type="CDD" id="cd14473">
    <property type="entry name" value="FERM_B-lobe"/>
    <property type="match status" value="1"/>
</dbReference>
<dbReference type="SMART" id="SM00295">
    <property type="entry name" value="B41"/>
    <property type="match status" value="1"/>
</dbReference>
<dbReference type="InterPro" id="IPR019749">
    <property type="entry name" value="Band_41_domain"/>
</dbReference>
<protein>
    <recommendedName>
        <fullName evidence="1">FERM domain-containing protein 8</fullName>
    </recommendedName>
</protein>
<dbReference type="PROSITE" id="PS50057">
    <property type="entry name" value="FERM_3"/>
    <property type="match status" value="1"/>
</dbReference>
<sequence>MSRSDEVELTQVNANVAPLPSRQVSRTAQRHSELELHICLPDLTHVTLTIDQRTQATEIMDSVIEMLELNAREARHVLSLWLVSSDLELQLKPNHCPVQLFGKWPVYLRKHTTVSEKLIQTQQPYVHLRRNVYISREEDLKVTDPEILELLFTEARSNIMNGTYPCDRELAVKLAGVLCVMQYGPYNELEHTPDYYKANQAALLPVLHLNDLKSLIPLVSQSHVARTHSLLNNPPAVDLRLTYISECSESLPFYGSV</sequence>
<evidence type="ECO:0000313" key="3">
    <source>
        <dbReference type="EMBL" id="KAF6023704.1"/>
    </source>
</evidence>
<reference evidence="4 5" key="1">
    <citation type="submission" date="2019-09" db="EMBL/GenBank/DDBJ databases">
        <authorList>
            <person name="Raiko M."/>
            <person name="Komissarov A."/>
            <person name="Rhodes A."/>
            <person name="Kliver S."/>
            <person name="Lim-Fong G."/>
            <person name="Kwan J."/>
            <person name="O'Brien S.J."/>
            <person name="Lopez J.V."/>
        </authorList>
    </citation>
    <scope>NUCLEOTIDE SEQUENCE [LARGE SCALE GENOMIC DNA]</scope>
    <source>
        <strain evidence="4">Kwan_BN1</strain>
    </source>
</reference>
<dbReference type="GO" id="GO:0005886">
    <property type="term" value="C:plasma membrane"/>
    <property type="evidence" value="ECO:0007669"/>
    <property type="project" value="TreeGrafter"/>
</dbReference>
<comment type="caution">
    <text evidence="4">The sequence shown here is derived from an EMBL/GenBank/DDBJ whole genome shotgun (WGS) entry which is preliminary data.</text>
</comment>
<dbReference type="InterPro" id="IPR035963">
    <property type="entry name" value="FERM_2"/>
</dbReference>
<dbReference type="OrthoDB" id="2142533at2759"/>
<dbReference type="Gene3D" id="3.10.20.90">
    <property type="entry name" value="Phosphatidylinositol 3-kinase Catalytic Subunit, Chain A, domain 1"/>
    <property type="match status" value="1"/>
</dbReference>
<dbReference type="EMBL" id="VXIV02002674">
    <property type="protein sequence ID" value="KAF6023704.1"/>
    <property type="molecule type" value="Genomic_DNA"/>
</dbReference>
<proteinExistence type="predicted"/>
<dbReference type="EMBL" id="VXIV02000417">
    <property type="protein sequence ID" value="KAF6038418.1"/>
    <property type="molecule type" value="Genomic_DNA"/>
</dbReference>
<keyword evidence="5" id="KW-1185">Reference proteome</keyword>
<dbReference type="InterPro" id="IPR000299">
    <property type="entry name" value="FERM_domain"/>
</dbReference>